<gene>
    <name evidence="1" type="ORF">LAD12857_20020</name>
</gene>
<dbReference type="Proteomes" id="UP001419084">
    <property type="component" value="Unassembled WGS sequence"/>
</dbReference>
<comment type="caution">
    <text evidence="1">The sequence shown here is derived from an EMBL/GenBank/DDBJ whole genome shotgun (WGS) entry which is preliminary data.</text>
</comment>
<evidence type="ECO:0000313" key="1">
    <source>
        <dbReference type="EMBL" id="GLB30079.1"/>
    </source>
</evidence>
<evidence type="ECO:0008006" key="3">
    <source>
        <dbReference type="Google" id="ProtNLM"/>
    </source>
</evidence>
<dbReference type="EMBL" id="BRPJ01000034">
    <property type="protein sequence ID" value="GLB30079.1"/>
    <property type="molecule type" value="Genomic_DNA"/>
</dbReference>
<name>A0ABQ5M656_9FIRM</name>
<sequence length="97" mass="10596">MELIETIKTIVIDTVRAMDLLDTGYATVVSESPLTMKIQATQLTVKEPVAVMTDNVRYRAVTVQGETVVLNPGLKTGDKVLYMKACSGQSYIVMAKV</sequence>
<dbReference type="InterPro" id="IPR022555">
    <property type="entry name" value="DUF2577"/>
</dbReference>
<dbReference type="Pfam" id="PF10844">
    <property type="entry name" value="DUF2577"/>
    <property type="match status" value="1"/>
</dbReference>
<protein>
    <recommendedName>
        <fullName evidence="3">DUF2577 domain-containing protein</fullName>
    </recommendedName>
</protein>
<accession>A0ABQ5M656</accession>
<dbReference type="RefSeq" id="WP_346065197.1">
    <property type="nucleotide sequence ID" value="NZ_BRPJ01000034.1"/>
</dbReference>
<keyword evidence="2" id="KW-1185">Reference proteome</keyword>
<evidence type="ECO:0000313" key="2">
    <source>
        <dbReference type="Proteomes" id="UP001419084"/>
    </source>
</evidence>
<reference evidence="1 2" key="1">
    <citation type="journal article" date="2024" name="Int. J. Syst. Evol. Microbiol.">
        <title>Lacrimispora brassicae sp. nov. isolated from fermented cabbage, and proposal of Clostridium indicum Gundawar et al. 2019 and Clostridium methoxybenzovorans Mechichi et al. 1999 as heterotypic synonyms of Lacrimispora amygdalina (Parshina et al. 2003) Haas and Blanchard 2020 and Lacrimispora indolis (McClung and McCoy 1957) Haas and Blanchard 2020, respectively.</title>
        <authorList>
            <person name="Kobayashi H."/>
            <person name="Tanizawa Y."/>
            <person name="Sakamoto M."/>
            <person name="Ohkuma M."/>
            <person name="Tohno M."/>
        </authorList>
    </citation>
    <scope>NUCLEOTIDE SEQUENCE [LARGE SCALE GENOMIC DNA]</scope>
    <source>
        <strain evidence="1 2">DSM 12857</strain>
    </source>
</reference>
<proteinExistence type="predicted"/>
<organism evidence="1 2">
    <name type="scientific">Lacrimispora amygdalina</name>
    <dbReference type="NCBI Taxonomy" id="253257"/>
    <lineage>
        <taxon>Bacteria</taxon>
        <taxon>Bacillati</taxon>
        <taxon>Bacillota</taxon>
        <taxon>Clostridia</taxon>
        <taxon>Lachnospirales</taxon>
        <taxon>Lachnospiraceae</taxon>
        <taxon>Lacrimispora</taxon>
    </lineage>
</organism>